<evidence type="ECO:0000259" key="1">
    <source>
        <dbReference type="PROSITE" id="PS51819"/>
    </source>
</evidence>
<reference evidence="2 3" key="1">
    <citation type="submission" date="2015-12" db="EMBL/GenBank/DDBJ databases">
        <title>Genome sequence of Streptomyces sp. G25.</title>
        <authorList>
            <person name="Poehlein A."/>
            <person name="Roettig A."/>
            <person name="Hiessl S."/>
            <person name="Hauschild P."/>
            <person name="Schauer J."/>
            <person name="Madkour M.H."/>
            <person name="Al-Ansari A.M."/>
            <person name="Almakishah N.H."/>
            <person name="Steinbuechel A."/>
            <person name="Daniel R."/>
        </authorList>
    </citation>
    <scope>NUCLEOTIDE SEQUENCE [LARGE SCALE GENOMIC DNA]</scope>
    <source>
        <strain evidence="3">G25(2015)</strain>
    </source>
</reference>
<dbReference type="Gene3D" id="3.10.180.10">
    <property type="entry name" value="2,3-Dihydroxybiphenyl 1,2-Dioxygenase, domain 1"/>
    <property type="match status" value="1"/>
</dbReference>
<dbReference type="PROSITE" id="PS51819">
    <property type="entry name" value="VOC"/>
    <property type="match status" value="1"/>
</dbReference>
<gene>
    <name evidence="2" type="ORF">STSP_57630</name>
</gene>
<comment type="caution">
    <text evidence="2">The sequence shown here is derived from an EMBL/GenBank/DDBJ whole genome shotgun (WGS) entry which is preliminary data.</text>
</comment>
<dbReference type="CDD" id="cd07263">
    <property type="entry name" value="VOC_like"/>
    <property type="match status" value="1"/>
</dbReference>
<dbReference type="PATRIC" id="fig|1716141.3.peg.6057"/>
<organism evidence="2 3">
    <name type="scientific">Streptomyces jeddahensis</name>
    <dbReference type="NCBI Taxonomy" id="1716141"/>
    <lineage>
        <taxon>Bacteria</taxon>
        <taxon>Bacillati</taxon>
        <taxon>Actinomycetota</taxon>
        <taxon>Actinomycetes</taxon>
        <taxon>Kitasatosporales</taxon>
        <taxon>Streptomycetaceae</taxon>
        <taxon>Streptomyces</taxon>
    </lineage>
</organism>
<dbReference type="SUPFAM" id="SSF54593">
    <property type="entry name" value="Glyoxalase/Bleomycin resistance protein/Dihydroxybiphenyl dioxygenase"/>
    <property type="match status" value="1"/>
</dbReference>
<evidence type="ECO:0000313" key="2">
    <source>
        <dbReference type="EMBL" id="OAH10921.1"/>
    </source>
</evidence>
<dbReference type="EMBL" id="LOHS01000117">
    <property type="protein sequence ID" value="OAH10921.1"/>
    <property type="molecule type" value="Genomic_DNA"/>
</dbReference>
<dbReference type="InterPro" id="IPR029068">
    <property type="entry name" value="Glyas_Bleomycin-R_OHBP_Dase"/>
</dbReference>
<evidence type="ECO:0000313" key="3">
    <source>
        <dbReference type="Proteomes" id="UP000077381"/>
    </source>
</evidence>
<dbReference type="PANTHER" id="PTHR36437">
    <property type="entry name" value="GLYOXALASE/BLEOMYCIN RESISTANCE PROTEIN/DIOXYGENASE"/>
    <property type="match status" value="1"/>
</dbReference>
<dbReference type="PANTHER" id="PTHR36437:SF2">
    <property type="entry name" value="GLYOXALASE_BLEOMYCIN RESISTANCE PROTEIN_DIOXYGENASE"/>
    <property type="match status" value="1"/>
</dbReference>
<dbReference type="Proteomes" id="UP000077381">
    <property type="component" value="Unassembled WGS sequence"/>
</dbReference>
<dbReference type="Pfam" id="PF00903">
    <property type="entry name" value="Glyoxalase"/>
    <property type="match status" value="1"/>
</dbReference>
<sequence>MASVRAMDLTIHTSSLPHDDPDAALAFYRDILGFEVRSDVGHGQMRWITVGPAGQPDTSLLLAPVAADPSTTEAERSTILEMMAKGTYGWVMLATRDLDATFDQVQATDAEVVQEPILQPYGVRDCAFRDPAGNLVRIQELRSDIG</sequence>
<accession>A0A177HIX4</accession>
<dbReference type="STRING" id="1716141.STSP_57630"/>
<dbReference type="AlphaFoldDB" id="A0A177HIX4"/>
<proteinExistence type="predicted"/>
<dbReference type="InterPro" id="IPR037523">
    <property type="entry name" value="VOC_core"/>
</dbReference>
<dbReference type="InterPro" id="IPR004360">
    <property type="entry name" value="Glyas_Fos-R_dOase_dom"/>
</dbReference>
<name>A0A177HIX4_9ACTN</name>
<keyword evidence="3" id="KW-1185">Reference proteome</keyword>
<feature type="domain" description="VOC" evidence="1">
    <location>
        <begin position="10"/>
        <end position="141"/>
    </location>
</feature>
<protein>
    <submittedName>
        <fullName evidence="2">Glyoxalase-like domain protein</fullName>
    </submittedName>
</protein>